<keyword evidence="1" id="KW-0472">Membrane</keyword>
<organism evidence="2 3">
    <name type="scientific">Bosea thiooxidans</name>
    <dbReference type="NCBI Taxonomy" id="53254"/>
    <lineage>
        <taxon>Bacteria</taxon>
        <taxon>Pseudomonadati</taxon>
        <taxon>Pseudomonadota</taxon>
        <taxon>Alphaproteobacteria</taxon>
        <taxon>Hyphomicrobiales</taxon>
        <taxon>Boseaceae</taxon>
        <taxon>Bosea</taxon>
    </lineage>
</organism>
<name>A0A0Q3IAN0_9HYPH</name>
<comment type="caution">
    <text evidence="2">The sequence shown here is derived from an EMBL/GenBank/DDBJ whole genome shotgun (WGS) entry which is preliminary data.</text>
</comment>
<reference evidence="2 3" key="1">
    <citation type="submission" date="2015-10" db="EMBL/GenBank/DDBJ databases">
        <title>Draft genome of Bosea thiooxidans.</title>
        <authorList>
            <person name="Wang X."/>
        </authorList>
    </citation>
    <scope>NUCLEOTIDE SEQUENCE [LARGE SCALE GENOMIC DNA]</scope>
    <source>
        <strain evidence="2 3">CGMCC 9174</strain>
    </source>
</reference>
<feature type="transmembrane region" description="Helical" evidence="1">
    <location>
        <begin position="20"/>
        <end position="43"/>
    </location>
</feature>
<gene>
    <name evidence="2" type="ORF">ARD30_08130</name>
</gene>
<proteinExistence type="predicted"/>
<evidence type="ECO:0000313" key="2">
    <source>
        <dbReference type="EMBL" id="KQK32031.1"/>
    </source>
</evidence>
<evidence type="ECO:0000256" key="1">
    <source>
        <dbReference type="SAM" id="Phobius"/>
    </source>
</evidence>
<dbReference type="Proteomes" id="UP000051562">
    <property type="component" value="Unassembled WGS sequence"/>
</dbReference>
<keyword evidence="3" id="KW-1185">Reference proteome</keyword>
<dbReference type="AlphaFoldDB" id="A0A0Q3IAN0"/>
<protein>
    <submittedName>
        <fullName evidence="2">Uncharacterized protein</fullName>
    </submittedName>
</protein>
<keyword evidence="1" id="KW-0812">Transmembrane</keyword>
<evidence type="ECO:0000313" key="3">
    <source>
        <dbReference type="Proteomes" id="UP000051562"/>
    </source>
</evidence>
<accession>A0A0Q3IAN0</accession>
<sequence>MIRTSFQRLLWSAMRLSPLIYVKIFVGLYCFDSAALGGCVLMVHDIANDERRRTLGGFCKCGLRGAIQISDE</sequence>
<keyword evidence="1" id="KW-1133">Transmembrane helix</keyword>
<dbReference type="EMBL" id="LMAR01000008">
    <property type="protein sequence ID" value="KQK32031.1"/>
    <property type="molecule type" value="Genomic_DNA"/>
</dbReference>